<evidence type="ECO:0000256" key="6">
    <source>
        <dbReference type="SAM" id="MobiDB-lite"/>
    </source>
</evidence>
<name>A0A813TGH7_9BILA</name>
<evidence type="ECO:0000256" key="1">
    <source>
        <dbReference type="ARBA" id="ARBA00022723"/>
    </source>
</evidence>
<dbReference type="GO" id="GO:0006355">
    <property type="term" value="P:regulation of DNA-templated transcription"/>
    <property type="evidence" value="ECO:0007669"/>
    <property type="project" value="InterPro"/>
</dbReference>
<dbReference type="Gene3D" id="3.30.40.10">
    <property type="entry name" value="Zinc/RING finger domain, C3HC4 (zinc finger)"/>
    <property type="match status" value="1"/>
</dbReference>
<protein>
    <recommendedName>
        <fullName evidence="12">RING-type domain-containing protein</fullName>
    </recommendedName>
</protein>
<dbReference type="GO" id="GO:0061630">
    <property type="term" value="F:ubiquitin protein ligase activity"/>
    <property type="evidence" value="ECO:0007669"/>
    <property type="project" value="TreeGrafter"/>
</dbReference>
<feature type="domain" description="RING-type" evidence="7">
    <location>
        <begin position="474"/>
        <end position="515"/>
    </location>
</feature>
<feature type="region of interest" description="Disordered" evidence="6">
    <location>
        <begin position="194"/>
        <end position="214"/>
    </location>
</feature>
<gene>
    <name evidence="9" type="ORF">GPM918_LOCUS4008</name>
    <name evidence="10" type="ORF">SRO942_LOCUS4008</name>
</gene>
<dbReference type="PROSITE" id="PS50089">
    <property type="entry name" value="ZF_RING_2"/>
    <property type="match status" value="1"/>
</dbReference>
<sequence>MDGLSSTNANSHIINYPIYNSNGKLPYSHLQLSNNNSFMHHYPFNTSYQKPIYGLTSNLSTTISTSNDTPLIPSTSSRDLFQMVNNNNGWTQQKLGHQPTSEHNNFYRRHTENNLTLIPNKRLCYKNRSSFVNEPSTHWPSMHSWTSNNNPSNINNNAVSTTAKRCSNHPSLPHSVSYGDFSLNGSYFPPSSFIGPQSQTSSSTKLSNATVSTAPSNSSIVQTNILSNQQSRFIPQSMSQIPSINELPMFFRPMLNKNNLCATMNNSVNNNHAQLSSDMSRLISYPSDLSTKTNSKMKQRVTQRIIQEILNLKQKCPTMFAWEIQQRLLQNGICTAQNLPSANAIHRVLRDPFNTDMTMRLNSDLIDTKPNITTVMQALLDNFNPMNTNLPIPTFIPSSINPSTNSGNFHSESSSRSMNSSATNINTNLILPSSSVDNIIGASPLTIYLSPSPSPSIHTISDSETSICDPDTECSICLCSYKNGQEIHILSCTHEFHSSCLKQWIKKNNSCPICRRDITDQSQFITILI</sequence>
<keyword evidence="3 5" id="KW-0863">Zinc-finger</keyword>
<dbReference type="InterPro" id="IPR001841">
    <property type="entry name" value="Znf_RING"/>
</dbReference>
<evidence type="ECO:0000256" key="4">
    <source>
        <dbReference type="ARBA" id="ARBA00022833"/>
    </source>
</evidence>
<dbReference type="SMART" id="SM00184">
    <property type="entry name" value="RING"/>
    <property type="match status" value="1"/>
</dbReference>
<evidence type="ECO:0000313" key="11">
    <source>
        <dbReference type="Proteomes" id="UP000663829"/>
    </source>
</evidence>
<dbReference type="Gene3D" id="1.10.10.10">
    <property type="entry name" value="Winged helix-like DNA-binding domain superfamily/Winged helix DNA-binding domain"/>
    <property type="match status" value="1"/>
</dbReference>
<dbReference type="GO" id="GO:0003677">
    <property type="term" value="F:DNA binding"/>
    <property type="evidence" value="ECO:0007669"/>
    <property type="project" value="InterPro"/>
</dbReference>
<evidence type="ECO:0000256" key="3">
    <source>
        <dbReference type="ARBA" id="ARBA00022771"/>
    </source>
</evidence>
<dbReference type="Pfam" id="PF00292">
    <property type="entry name" value="PAX"/>
    <property type="match status" value="1"/>
</dbReference>
<evidence type="ECO:0000259" key="8">
    <source>
        <dbReference type="PROSITE" id="PS51057"/>
    </source>
</evidence>
<organism evidence="9 11">
    <name type="scientific">Didymodactylos carnosus</name>
    <dbReference type="NCBI Taxonomy" id="1234261"/>
    <lineage>
        <taxon>Eukaryota</taxon>
        <taxon>Metazoa</taxon>
        <taxon>Spiralia</taxon>
        <taxon>Gnathifera</taxon>
        <taxon>Rotifera</taxon>
        <taxon>Eurotatoria</taxon>
        <taxon>Bdelloidea</taxon>
        <taxon>Philodinida</taxon>
        <taxon>Philodinidae</taxon>
        <taxon>Didymodactylos</taxon>
    </lineage>
</organism>
<dbReference type="InterPro" id="IPR036388">
    <property type="entry name" value="WH-like_DNA-bd_sf"/>
</dbReference>
<dbReference type="PROSITE" id="PS51057">
    <property type="entry name" value="PAIRED_2"/>
    <property type="match status" value="1"/>
</dbReference>
<dbReference type="CDD" id="cd16454">
    <property type="entry name" value="RING-H2_PA-TM-RING"/>
    <property type="match status" value="1"/>
</dbReference>
<dbReference type="SUPFAM" id="SSF46689">
    <property type="entry name" value="Homeodomain-like"/>
    <property type="match status" value="1"/>
</dbReference>
<comment type="caution">
    <text evidence="9">The sequence shown here is derived from an EMBL/GenBank/DDBJ whole genome shotgun (WGS) entry which is preliminary data.</text>
</comment>
<evidence type="ECO:0000313" key="10">
    <source>
        <dbReference type="EMBL" id="CAF3596235.1"/>
    </source>
</evidence>
<reference evidence="9" key="1">
    <citation type="submission" date="2021-02" db="EMBL/GenBank/DDBJ databases">
        <authorList>
            <person name="Nowell W R."/>
        </authorList>
    </citation>
    <scope>NUCLEOTIDE SEQUENCE</scope>
</reference>
<dbReference type="OrthoDB" id="8062037at2759"/>
<evidence type="ECO:0008006" key="12">
    <source>
        <dbReference type="Google" id="ProtNLM"/>
    </source>
</evidence>
<evidence type="ECO:0000256" key="2">
    <source>
        <dbReference type="ARBA" id="ARBA00022724"/>
    </source>
</evidence>
<dbReference type="InterPro" id="IPR013083">
    <property type="entry name" value="Znf_RING/FYVE/PHD"/>
</dbReference>
<dbReference type="InterPro" id="IPR009057">
    <property type="entry name" value="Homeodomain-like_sf"/>
</dbReference>
<dbReference type="Proteomes" id="UP000663829">
    <property type="component" value="Unassembled WGS sequence"/>
</dbReference>
<keyword evidence="1" id="KW-0479">Metal-binding</keyword>
<dbReference type="EMBL" id="CAJNOQ010000519">
    <property type="protein sequence ID" value="CAF0810604.1"/>
    <property type="molecule type" value="Genomic_DNA"/>
</dbReference>
<dbReference type="GO" id="GO:0008270">
    <property type="term" value="F:zinc ion binding"/>
    <property type="evidence" value="ECO:0007669"/>
    <property type="project" value="UniProtKB-KW"/>
</dbReference>
<proteinExistence type="predicted"/>
<dbReference type="PANTHER" id="PTHR45969:SF69">
    <property type="entry name" value="FINGER DOMAIN PROTEIN, PUTATIVE (AFU_ORTHOLOGUE AFUA_3G12190)-RELATED"/>
    <property type="match status" value="1"/>
</dbReference>
<dbReference type="EMBL" id="CAJOBC010000519">
    <property type="protein sequence ID" value="CAF3596235.1"/>
    <property type="molecule type" value="Genomic_DNA"/>
</dbReference>
<feature type="domain" description="Paired" evidence="8">
    <location>
        <begin position="226"/>
        <end position="352"/>
    </location>
</feature>
<keyword evidence="4" id="KW-0862">Zinc</keyword>
<evidence type="ECO:0000256" key="5">
    <source>
        <dbReference type="PROSITE-ProRule" id="PRU00175"/>
    </source>
</evidence>
<evidence type="ECO:0000259" key="7">
    <source>
        <dbReference type="PROSITE" id="PS50089"/>
    </source>
</evidence>
<evidence type="ECO:0000313" key="9">
    <source>
        <dbReference type="EMBL" id="CAF0810604.1"/>
    </source>
</evidence>
<dbReference type="GO" id="GO:0016567">
    <property type="term" value="P:protein ubiquitination"/>
    <property type="evidence" value="ECO:0007669"/>
    <property type="project" value="TreeGrafter"/>
</dbReference>
<keyword evidence="11" id="KW-1185">Reference proteome</keyword>
<dbReference type="SMART" id="SM00351">
    <property type="entry name" value="PAX"/>
    <property type="match status" value="1"/>
</dbReference>
<dbReference type="SUPFAM" id="SSF57850">
    <property type="entry name" value="RING/U-box"/>
    <property type="match status" value="1"/>
</dbReference>
<dbReference type="InterPro" id="IPR001523">
    <property type="entry name" value="Paired_dom"/>
</dbReference>
<accession>A0A813TGH7</accession>
<dbReference type="PANTHER" id="PTHR45969">
    <property type="entry name" value="RING ZINC FINGER PROTEIN-RELATED"/>
    <property type="match status" value="1"/>
</dbReference>
<keyword evidence="2" id="KW-0563">Paired box</keyword>
<dbReference type="Proteomes" id="UP000681722">
    <property type="component" value="Unassembled WGS sequence"/>
</dbReference>
<dbReference type="AlphaFoldDB" id="A0A813TGH7"/>
<dbReference type="Pfam" id="PF13639">
    <property type="entry name" value="zf-RING_2"/>
    <property type="match status" value="1"/>
</dbReference>